<dbReference type="InterPro" id="IPR002818">
    <property type="entry name" value="DJ-1/PfpI"/>
</dbReference>
<feature type="domain" description="DJ-1/PfpI" evidence="1">
    <location>
        <begin position="2"/>
        <end position="168"/>
    </location>
</feature>
<dbReference type="PANTHER" id="PTHR48094:SF12">
    <property type="entry name" value="PARKINSON DISEASE PROTEIN 7 HOMOLOG"/>
    <property type="match status" value="1"/>
</dbReference>
<protein>
    <recommendedName>
        <fullName evidence="1">DJ-1/PfpI domain-containing protein</fullName>
    </recommendedName>
</protein>
<dbReference type="InterPro" id="IPR050325">
    <property type="entry name" value="Prot/Nucl_acid_deglycase"/>
</dbReference>
<organism evidence="2 3">
    <name type="scientific">Candidatus Magasanikbacteria bacterium RIFCSPHIGHO2_02_FULL_47_14</name>
    <dbReference type="NCBI Taxonomy" id="1798680"/>
    <lineage>
        <taxon>Bacteria</taxon>
        <taxon>Candidatus Magasanikiibacteriota</taxon>
    </lineage>
</organism>
<evidence type="ECO:0000313" key="3">
    <source>
        <dbReference type="Proteomes" id="UP000176282"/>
    </source>
</evidence>
<accession>A0A1F6M4G0</accession>
<dbReference type="InterPro" id="IPR029062">
    <property type="entry name" value="Class_I_gatase-like"/>
</dbReference>
<sequence>MKKILLVIASQNFQPVEYGTTRDVLESSGVEVVVASDKPGEAIATDNTKVKVDVVLDKVDVRNYDGVFFIGGGGALEYLDNQESNRILNEAVVHQIPYGAICISPRILAKANVLTGKKATGWDMDDELADIFARNNVEYIREPAVVDGTVVTANGPGAAEEFGRRIVEVVSQ</sequence>
<dbReference type="Pfam" id="PF01965">
    <property type="entry name" value="DJ-1_PfpI"/>
    <property type="match status" value="1"/>
</dbReference>
<gene>
    <name evidence="2" type="ORF">A3J66_04315</name>
</gene>
<name>A0A1F6M4G0_9BACT</name>
<dbReference type="PANTHER" id="PTHR48094">
    <property type="entry name" value="PROTEIN/NUCLEIC ACID DEGLYCASE DJ-1-RELATED"/>
    <property type="match status" value="1"/>
</dbReference>
<dbReference type="STRING" id="1798680.A3J66_04315"/>
<dbReference type="Proteomes" id="UP000176282">
    <property type="component" value="Unassembled WGS sequence"/>
</dbReference>
<evidence type="ECO:0000259" key="1">
    <source>
        <dbReference type="Pfam" id="PF01965"/>
    </source>
</evidence>
<reference evidence="2 3" key="1">
    <citation type="journal article" date="2016" name="Nat. Commun.">
        <title>Thousands of microbial genomes shed light on interconnected biogeochemical processes in an aquifer system.</title>
        <authorList>
            <person name="Anantharaman K."/>
            <person name="Brown C.T."/>
            <person name="Hug L.A."/>
            <person name="Sharon I."/>
            <person name="Castelle C.J."/>
            <person name="Probst A.J."/>
            <person name="Thomas B.C."/>
            <person name="Singh A."/>
            <person name="Wilkins M.J."/>
            <person name="Karaoz U."/>
            <person name="Brodie E.L."/>
            <person name="Williams K.H."/>
            <person name="Hubbard S.S."/>
            <person name="Banfield J.F."/>
        </authorList>
    </citation>
    <scope>NUCLEOTIDE SEQUENCE [LARGE SCALE GENOMIC DNA]</scope>
</reference>
<dbReference type="EMBL" id="MFQB01000035">
    <property type="protein sequence ID" value="OGH66480.1"/>
    <property type="molecule type" value="Genomic_DNA"/>
</dbReference>
<proteinExistence type="predicted"/>
<dbReference type="SUPFAM" id="SSF52317">
    <property type="entry name" value="Class I glutamine amidotransferase-like"/>
    <property type="match status" value="1"/>
</dbReference>
<dbReference type="AlphaFoldDB" id="A0A1F6M4G0"/>
<dbReference type="Gene3D" id="3.40.50.880">
    <property type="match status" value="1"/>
</dbReference>
<evidence type="ECO:0000313" key="2">
    <source>
        <dbReference type="EMBL" id="OGH66480.1"/>
    </source>
</evidence>
<comment type="caution">
    <text evidence="2">The sequence shown here is derived from an EMBL/GenBank/DDBJ whole genome shotgun (WGS) entry which is preliminary data.</text>
</comment>
<dbReference type="GO" id="GO:0005737">
    <property type="term" value="C:cytoplasm"/>
    <property type="evidence" value="ECO:0007669"/>
    <property type="project" value="TreeGrafter"/>
</dbReference>